<dbReference type="EMBL" id="AFOY02000015">
    <property type="protein sequence ID" value="EXF93431.1"/>
    <property type="molecule type" value="Genomic_DNA"/>
</dbReference>
<dbReference type="PROSITE" id="PS51384">
    <property type="entry name" value="FAD_FR"/>
    <property type="match status" value="1"/>
</dbReference>
<keyword evidence="3" id="KW-0001">2Fe-2S</keyword>
<organism evidence="12 13">
    <name type="scientific">Pseudomonas fluorescens HK44</name>
    <dbReference type="NCBI Taxonomy" id="1042209"/>
    <lineage>
        <taxon>Bacteria</taxon>
        <taxon>Pseudomonadati</taxon>
        <taxon>Pseudomonadota</taxon>
        <taxon>Gammaproteobacteria</taxon>
        <taxon>Pseudomonadales</taxon>
        <taxon>Pseudomonadaceae</taxon>
        <taxon>Pseudomonas</taxon>
    </lineage>
</organism>
<evidence type="ECO:0000256" key="1">
    <source>
        <dbReference type="ARBA" id="ARBA00001974"/>
    </source>
</evidence>
<evidence type="ECO:0000256" key="2">
    <source>
        <dbReference type="ARBA" id="ARBA00022630"/>
    </source>
</evidence>
<dbReference type="GO" id="GO:0046872">
    <property type="term" value="F:metal ion binding"/>
    <property type="evidence" value="ECO:0007669"/>
    <property type="project" value="UniProtKB-KW"/>
</dbReference>
<reference evidence="12 13" key="1">
    <citation type="journal article" date="2011" name="J. Bacteriol.">
        <title>Draft genome sequence of the polycyclic aromatic hydrocarbon-degrading, genetically engineered bioluminescent bioreporter Pseudomonas fluorescens HK44.</title>
        <authorList>
            <person name="Chauhan A."/>
            <person name="Layton A.C."/>
            <person name="Williams D.E."/>
            <person name="Smartt A.E."/>
            <person name="Ripp S."/>
            <person name="Karpinets T.V."/>
            <person name="Brown S.D."/>
            <person name="Sayler G.S."/>
        </authorList>
    </citation>
    <scope>NUCLEOTIDE SEQUENCE [LARGE SCALE GENOMIC DNA]</scope>
    <source>
        <strain evidence="12 13">HK44</strain>
    </source>
</reference>
<dbReference type="PANTHER" id="PTHR47354:SF8">
    <property type="entry name" value="1,2-PHENYLACETYL-COA EPOXIDASE, SUBUNIT E"/>
    <property type="match status" value="1"/>
</dbReference>
<feature type="domain" description="FAD-binding FR-type" evidence="11">
    <location>
        <begin position="4"/>
        <end position="109"/>
    </location>
</feature>
<evidence type="ECO:0000313" key="12">
    <source>
        <dbReference type="EMBL" id="EXF93431.1"/>
    </source>
</evidence>
<comment type="caution">
    <text evidence="12">The sequence shown here is derived from an EMBL/GenBank/DDBJ whole genome shotgun (WGS) entry which is preliminary data.</text>
</comment>
<dbReference type="PROSITE" id="PS00197">
    <property type="entry name" value="2FE2S_FER_1"/>
    <property type="match status" value="1"/>
</dbReference>
<accession>A0A010RLJ7</accession>
<dbReference type="InterPro" id="IPR001433">
    <property type="entry name" value="OxRdtase_FAD/NAD-bd"/>
</dbReference>
<keyword evidence="8" id="KW-0411">Iron-sulfur</keyword>
<name>A0A010RLJ7_PSEFL</name>
<dbReference type="InterPro" id="IPR008333">
    <property type="entry name" value="Cbr1-like_FAD-bd_dom"/>
</dbReference>
<dbReference type="PROSITE" id="PS51085">
    <property type="entry name" value="2FE2S_FER_2"/>
    <property type="match status" value="1"/>
</dbReference>
<dbReference type="PANTHER" id="PTHR47354">
    <property type="entry name" value="NADH OXIDOREDUCTASE HCR"/>
    <property type="match status" value="1"/>
</dbReference>
<dbReference type="CDD" id="cd06214">
    <property type="entry name" value="PA_degradation_oxidoreductase_like"/>
    <property type="match status" value="1"/>
</dbReference>
<dbReference type="Gene3D" id="2.40.30.10">
    <property type="entry name" value="Translation factors"/>
    <property type="match status" value="1"/>
</dbReference>
<dbReference type="eggNOG" id="COG1018">
    <property type="taxonomic scope" value="Bacteria"/>
</dbReference>
<dbReference type="Pfam" id="PF00970">
    <property type="entry name" value="FAD_binding_6"/>
    <property type="match status" value="1"/>
</dbReference>
<keyword evidence="2" id="KW-0285">Flavoprotein</keyword>
<dbReference type="Gene3D" id="3.10.20.30">
    <property type="match status" value="1"/>
</dbReference>
<dbReference type="InterPro" id="IPR036010">
    <property type="entry name" value="2Fe-2S_ferredoxin-like_sf"/>
</dbReference>
<evidence type="ECO:0000256" key="8">
    <source>
        <dbReference type="ARBA" id="ARBA00023014"/>
    </source>
</evidence>
<proteinExistence type="predicted"/>
<dbReference type="InterPro" id="IPR017927">
    <property type="entry name" value="FAD-bd_FR_type"/>
</dbReference>
<feature type="domain" description="2Fe-2S ferredoxin-type" evidence="10">
    <location>
        <begin position="254"/>
        <end position="343"/>
    </location>
</feature>
<evidence type="ECO:0000256" key="6">
    <source>
        <dbReference type="ARBA" id="ARBA00023002"/>
    </source>
</evidence>
<evidence type="ECO:0000313" key="13">
    <source>
        <dbReference type="Proteomes" id="UP000022611"/>
    </source>
</evidence>
<protein>
    <submittedName>
        <fullName evidence="12">3-ketosteroid-9-alpha-hydroxylase reductase subunit</fullName>
    </submittedName>
</protein>
<keyword evidence="6" id="KW-0560">Oxidoreductase</keyword>
<comment type="cofactor">
    <cofactor evidence="1">
        <name>FAD</name>
        <dbReference type="ChEBI" id="CHEBI:57692"/>
    </cofactor>
</comment>
<dbReference type="Proteomes" id="UP000022611">
    <property type="component" value="Unassembled WGS sequence"/>
</dbReference>
<keyword evidence="5" id="KW-0274">FAD</keyword>
<dbReference type="PRINTS" id="PR00410">
    <property type="entry name" value="PHEHYDRXLASE"/>
</dbReference>
<dbReference type="InterPro" id="IPR039261">
    <property type="entry name" value="FNR_nucleotide-bd"/>
</dbReference>
<evidence type="ECO:0000256" key="3">
    <source>
        <dbReference type="ARBA" id="ARBA00022714"/>
    </source>
</evidence>
<dbReference type="OrthoDB" id="9796486at2"/>
<dbReference type="GO" id="GO:0050660">
    <property type="term" value="F:flavin adenine dinucleotide binding"/>
    <property type="evidence" value="ECO:0007669"/>
    <property type="project" value="TreeGrafter"/>
</dbReference>
<dbReference type="GO" id="GO:0016491">
    <property type="term" value="F:oxidoreductase activity"/>
    <property type="evidence" value="ECO:0007669"/>
    <property type="project" value="UniProtKB-KW"/>
</dbReference>
<dbReference type="InterPro" id="IPR017938">
    <property type="entry name" value="Riboflavin_synthase-like_b-brl"/>
</dbReference>
<dbReference type="RefSeq" id="WP_019690318.1">
    <property type="nucleotide sequence ID" value="NZ_AFOY02000015.1"/>
</dbReference>
<evidence type="ECO:0000259" key="11">
    <source>
        <dbReference type="PROSITE" id="PS51384"/>
    </source>
</evidence>
<comment type="cofactor">
    <cofactor evidence="9">
        <name>[2Fe-2S] cluster</name>
        <dbReference type="ChEBI" id="CHEBI:190135"/>
    </cofactor>
</comment>
<dbReference type="SUPFAM" id="SSF52343">
    <property type="entry name" value="Ferredoxin reductase-like, C-terminal NADP-linked domain"/>
    <property type="match status" value="1"/>
</dbReference>
<dbReference type="Pfam" id="PF00175">
    <property type="entry name" value="NAD_binding_1"/>
    <property type="match status" value="1"/>
</dbReference>
<dbReference type="SUPFAM" id="SSF63380">
    <property type="entry name" value="Riboflavin synthase domain-like"/>
    <property type="match status" value="1"/>
</dbReference>
<dbReference type="CDD" id="cd00207">
    <property type="entry name" value="fer2"/>
    <property type="match status" value="1"/>
</dbReference>
<dbReference type="InterPro" id="IPR001709">
    <property type="entry name" value="Flavoprot_Pyr_Nucl_cyt_Rdtase"/>
</dbReference>
<dbReference type="Pfam" id="PF00111">
    <property type="entry name" value="Fer2"/>
    <property type="match status" value="1"/>
</dbReference>
<gene>
    <name evidence="12" type="ORF">HK44_007025</name>
</gene>
<sequence length="343" mass="37640">MSLQHYVALRVAQVVEETDDTRSLVFDIPAEWGERFRYKPGQFLTLRVPFEGGWLPRCYSLSSTPFEDEPLRVTIKRVREGRASNWLCQQLQVGDSVEVLPPAGVFVPRQLDRDFVLFGGGSGVTPVLSILRSALLAGKGRILLIYANRDEASVIFRNELKALASAYPQRLQVIHWLDSVQGIPAVAQLAELARPFVQADAFICGPGPFMDAAVSALHLLGMDTGRIHVERFVSLPEEGSVAVSQALDISVTIAQLSVRLDGEEHEVPCADGETLLSAMQRAGLRPPSSCLVGSCATCMCTLEQGSVELLRNDALDQQELDEGWTLACQALATSEHLRVRFPE</sequence>
<dbReference type="SUPFAM" id="SSF54292">
    <property type="entry name" value="2Fe-2S ferredoxin-like"/>
    <property type="match status" value="1"/>
</dbReference>
<dbReference type="InterPro" id="IPR001041">
    <property type="entry name" value="2Fe-2S_ferredoxin-type"/>
</dbReference>
<evidence type="ECO:0000259" key="10">
    <source>
        <dbReference type="PROSITE" id="PS51085"/>
    </source>
</evidence>
<dbReference type="InterPro" id="IPR050415">
    <property type="entry name" value="MRET"/>
</dbReference>
<evidence type="ECO:0000256" key="4">
    <source>
        <dbReference type="ARBA" id="ARBA00022723"/>
    </source>
</evidence>
<dbReference type="InterPro" id="IPR006058">
    <property type="entry name" value="2Fe2S_fd_BS"/>
</dbReference>
<dbReference type="PRINTS" id="PR00371">
    <property type="entry name" value="FPNCR"/>
</dbReference>
<dbReference type="InterPro" id="IPR012675">
    <property type="entry name" value="Beta-grasp_dom_sf"/>
</dbReference>
<evidence type="ECO:0000256" key="7">
    <source>
        <dbReference type="ARBA" id="ARBA00023004"/>
    </source>
</evidence>
<dbReference type="GO" id="GO:0051537">
    <property type="term" value="F:2 iron, 2 sulfur cluster binding"/>
    <property type="evidence" value="ECO:0007669"/>
    <property type="project" value="UniProtKB-KW"/>
</dbReference>
<dbReference type="HOGENOM" id="CLU_003827_14_1_6"/>
<dbReference type="Gene3D" id="3.40.50.80">
    <property type="entry name" value="Nucleotide-binding domain of ferredoxin-NADP reductase (FNR) module"/>
    <property type="match status" value="1"/>
</dbReference>
<keyword evidence="7" id="KW-0408">Iron</keyword>
<dbReference type="AlphaFoldDB" id="A0A010RLJ7"/>
<dbReference type="PATRIC" id="fig|1042209.11.peg.3784"/>
<evidence type="ECO:0000256" key="9">
    <source>
        <dbReference type="ARBA" id="ARBA00034078"/>
    </source>
</evidence>
<keyword evidence="4" id="KW-0479">Metal-binding</keyword>
<evidence type="ECO:0000256" key="5">
    <source>
        <dbReference type="ARBA" id="ARBA00022827"/>
    </source>
</evidence>